<dbReference type="GO" id="GO:0005886">
    <property type="term" value="C:plasma membrane"/>
    <property type="evidence" value="ECO:0007669"/>
    <property type="project" value="UniProtKB-SubCell"/>
</dbReference>
<dbReference type="EMBL" id="LT906465">
    <property type="protein sequence ID" value="SNV50810.1"/>
    <property type="molecule type" value="Genomic_DNA"/>
</dbReference>
<sequence>MEIIKKIIMGILWTIIIGAVAGWLGSQIFKGGSLGLIGNIIVGIVGGFIGYWLLGNTFGTEIIGQILTGAVGSIVLLAIINLVSGRRV</sequence>
<keyword evidence="9" id="KW-1185">Reference proteome</keyword>
<gene>
    <name evidence="8" type="ORF">SAMEA4412677_02498</name>
</gene>
<comment type="similarity">
    <text evidence="2">Belongs to the UPF0410 family.</text>
</comment>
<evidence type="ECO:0000313" key="9">
    <source>
        <dbReference type="Proteomes" id="UP000215196"/>
    </source>
</evidence>
<dbReference type="AlphaFoldDB" id="A0A239XWP9"/>
<dbReference type="InterPro" id="IPR007341">
    <property type="entry name" value="Transgly_assoc"/>
</dbReference>
<keyword evidence="5 7" id="KW-1133">Transmembrane helix</keyword>
<evidence type="ECO:0000256" key="4">
    <source>
        <dbReference type="ARBA" id="ARBA00022692"/>
    </source>
</evidence>
<feature type="transmembrane region" description="Helical" evidence="7">
    <location>
        <begin position="66"/>
        <end position="84"/>
    </location>
</feature>
<keyword evidence="6 7" id="KW-0472">Membrane</keyword>
<dbReference type="Pfam" id="PF04226">
    <property type="entry name" value="Transgly_assoc"/>
    <property type="match status" value="1"/>
</dbReference>
<evidence type="ECO:0000256" key="5">
    <source>
        <dbReference type="ARBA" id="ARBA00022989"/>
    </source>
</evidence>
<dbReference type="PANTHER" id="PTHR33884">
    <property type="entry name" value="UPF0410 PROTEIN YMGE"/>
    <property type="match status" value="1"/>
</dbReference>
<evidence type="ECO:0000313" key="8">
    <source>
        <dbReference type="EMBL" id="SNV50810.1"/>
    </source>
</evidence>
<accession>A0A239XWP9</accession>
<evidence type="ECO:0000256" key="7">
    <source>
        <dbReference type="SAM" id="Phobius"/>
    </source>
</evidence>
<evidence type="ECO:0000256" key="1">
    <source>
        <dbReference type="ARBA" id="ARBA00004651"/>
    </source>
</evidence>
<evidence type="ECO:0000256" key="3">
    <source>
        <dbReference type="ARBA" id="ARBA00022475"/>
    </source>
</evidence>
<organism evidence="8 9">
    <name type="scientific">Chryseobacterium taklimakanense</name>
    <dbReference type="NCBI Taxonomy" id="536441"/>
    <lineage>
        <taxon>Bacteria</taxon>
        <taxon>Pseudomonadati</taxon>
        <taxon>Bacteroidota</taxon>
        <taxon>Flavobacteriia</taxon>
        <taxon>Flavobacteriales</taxon>
        <taxon>Weeksellaceae</taxon>
        <taxon>Chryseobacterium group</taxon>
        <taxon>Chryseobacterium</taxon>
    </lineage>
</organism>
<comment type="subcellular location">
    <subcellularLocation>
        <location evidence="1">Cell membrane</location>
        <topology evidence="1">Multi-pass membrane protein</topology>
    </subcellularLocation>
</comment>
<dbReference type="KEGG" id="ctak:4412677_02498"/>
<dbReference type="Proteomes" id="UP000215196">
    <property type="component" value="Chromosome 1"/>
</dbReference>
<feature type="transmembrane region" description="Helical" evidence="7">
    <location>
        <begin position="36"/>
        <end position="54"/>
    </location>
</feature>
<proteinExistence type="inferred from homology"/>
<name>A0A239XWP9_9FLAO</name>
<evidence type="ECO:0000256" key="2">
    <source>
        <dbReference type="ARBA" id="ARBA00011006"/>
    </source>
</evidence>
<feature type="transmembrane region" description="Helical" evidence="7">
    <location>
        <begin position="7"/>
        <end position="24"/>
    </location>
</feature>
<keyword evidence="4 7" id="KW-0812">Transmembrane</keyword>
<reference evidence="8 9" key="1">
    <citation type="submission" date="2017-06" db="EMBL/GenBank/DDBJ databases">
        <authorList>
            <consortium name="Pathogen Informatics"/>
        </authorList>
    </citation>
    <scope>NUCLEOTIDE SEQUENCE [LARGE SCALE GENOMIC DNA]</scope>
    <source>
        <strain evidence="8 9">NCTC13490</strain>
    </source>
</reference>
<keyword evidence="3" id="KW-1003">Cell membrane</keyword>
<dbReference type="PANTHER" id="PTHR33884:SF3">
    <property type="entry name" value="UPF0410 PROTEIN YMGE"/>
    <property type="match status" value="1"/>
</dbReference>
<protein>
    <submittedName>
        <fullName evidence="8">Transglycosylase associated protein</fullName>
    </submittedName>
</protein>
<evidence type="ECO:0000256" key="6">
    <source>
        <dbReference type="ARBA" id="ARBA00023136"/>
    </source>
</evidence>